<evidence type="ECO:0000256" key="1">
    <source>
        <dbReference type="SAM" id="MobiDB-lite"/>
    </source>
</evidence>
<name>A0A9D4HDR5_DREPO</name>
<reference evidence="2" key="2">
    <citation type="submission" date="2020-11" db="EMBL/GenBank/DDBJ databases">
        <authorList>
            <person name="McCartney M.A."/>
            <person name="Auch B."/>
            <person name="Kono T."/>
            <person name="Mallez S."/>
            <person name="Becker A."/>
            <person name="Gohl D.M."/>
            <person name="Silverstein K.A.T."/>
            <person name="Koren S."/>
            <person name="Bechman K.B."/>
            <person name="Herman A."/>
            <person name="Abrahante J.E."/>
            <person name="Garbe J."/>
        </authorList>
    </citation>
    <scope>NUCLEOTIDE SEQUENCE</scope>
    <source>
        <strain evidence="2">Duluth1</strain>
        <tissue evidence="2">Whole animal</tissue>
    </source>
</reference>
<dbReference type="Proteomes" id="UP000828390">
    <property type="component" value="Unassembled WGS sequence"/>
</dbReference>
<keyword evidence="3" id="KW-1185">Reference proteome</keyword>
<feature type="region of interest" description="Disordered" evidence="1">
    <location>
        <begin position="1"/>
        <end position="25"/>
    </location>
</feature>
<protein>
    <submittedName>
        <fullName evidence="2">Uncharacterized protein</fullName>
    </submittedName>
</protein>
<comment type="caution">
    <text evidence="2">The sequence shown here is derived from an EMBL/GenBank/DDBJ whole genome shotgun (WGS) entry which is preliminary data.</text>
</comment>
<gene>
    <name evidence="2" type="ORF">DPMN_103061</name>
</gene>
<sequence length="84" mass="9371">MPRGTKRKLPENVEEVGEDDTRLLQPDPGRGFIDFEKIIDLRASKIVPPINTRNVEGCGVSGESTLKFPGNRKYNKSSISCFGY</sequence>
<evidence type="ECO:0000313" key="2">
    <source>
        <dbReference type="EMBL" id="KAH3829832.1"/>
    </source>
</evidence>
<organism evidence="2 3">
    <name type="scientific">Dreissena polymorpha</name>
    <name type="common">Zebra mussel</name>
    <name type="synonym">Mytilus polymorpha</name>
    <dbReference type="NCBI Taxonomy" id="45954"/>
    <lineage>
        <taxon>Eukaryota</taxon>
        <taxon>Metazoa</taxon>
        <taxon>Spiralia</taxon>
        <taxon>Lophotrochozoa</taxon>
        <taxon>Mollusca</taxon>
        <taxon>Bivalvia</taxon>
        <taxon>Autobranchia</taxon>
        <taxon>Heteroconchia</taxon>
        <taxon>Euheterodonta</taxon>
        <taxon>Imparidentia</taxon>
        <taxon>Neoheterodontei</taxon>
        <taxon>Myida</taxon>
        <taxon>Dreissenoidea</taxon>
        <taxon>Dreissenidae</taxon>
        <taxon>Dreissena</taxon>
    </lineage>
</organism>
<proteinExistence type="predicted"/>
<dbReference type="AlphaFoldDB" id="A0A9D4HDR5"/>
<accession>A0A9D4HDR5</accession>
<dbReference type="EMBL" id="JAIWYP010000004">
    <property type="protein sequence ID" value="KAH3829832.1"/>
    <property type="molecule type" value="Genomic_DNA"/>
</dbReference>
<reference evidence="2" key="1">
    <citation type="journal article" date="2019" name="bioRxiv">
        <title>The Genome of the Zebra Mussel, Dreissena polymorpha: A Resource for Invasive Species Research.</title>
        <authorList>
            <person name="McCartney M.A."/>
            <person name="Auch B."/>
            <person name="Kono T."/>
            <person name="Mallez S."/>
            <person name="Zhang Y."/>
            <person name="Obille A."/>
            <person name="Becker A."/>
            <person name="Abrahante J.E."/>
            <person name="Garbe J."/>
            <person name="Badalamenti J.P."/>
            <person name="Herman A."/>
            <person name="Mangelson H."/>
            <person name="Liachko I."/>
            <person name="Sullivan S."/>
            <person name="Sone E.D."/>
            <person name="Koren S."/>
            <person name="Silverstein K.A.T."/>
            <person name="Beckman K.B."/>
            <person name="Gohl D.M."/>
        </authorList>
    </citation>
    <scope>NUCLEOTIDE SEQUENCE</scope>
    <source>
        <strain evidence="2">Duluth1</strain>
        <tissue evidence="2">Whole animal</tissue>
    </source>
</reference>
<evidence type="ECO:0000313" key="3">
    <source>
        <dbReference type="Proteomes" id="UP000828390"/>
    </source>
</evidence>